<keyword evidence="1" id="KW-0732">Signal</keyword>
<accession>A0ABW1TWE8</accession>
<proteinExistence type="predicted"/>
<evidence type="ECO:0000313" key="2">
    <source>
        <dbReference type="EMBL" id="MFC6280791.1"/>
    </source>
</evidence>
<name>A0ABW1TWE8_9BURK</name>
<dbReference type="Proteomes" id="UP001596270">
    <property type="component" value="Unassembled WGS sequence"/>
</dbReference>
<evidence type="ECO:0000256" key="1">
    <source>
        <dbReference type="SAM" id="SignalP"/>
    </source>
</evidence>
<sequence>MHKSAIALALVLAATAASAFPTKVKMTKDADLASSEGVYVQVTTNKGRVTVNNKWPAYRVLSRAKKGECYILETDSESTVDFNMKPDESGVSTVTKTRC</sequence>
<organism evidence="2 3">
    <name type="scientific">Polaromonas aquatica</name>
    <dbReference type="NCBI Taxonomy" id="332657"/>
    <lineage>
        <taxon>Bacteria</taxon>
        <taxon>Pseudomonadati</taxon>
        <taxon>Pseudomonadota</taxon>
        <taxon>Betaproteobacteria</taxon>
        <taxon>Burkholderiales</taxon>
        <taxon>Comamonadaceae</taxon>
        <taxon>Polaromonas</taxon>
    </lineage>
</organism>
<dbReference type="EMBL" id="JBHSRS010000013">
    <property type="protein sequence ID" value="MFC6280791.1"/>
    <property type="molecule type" value="Genomic_DNA"/>
</dbReference>
<gene>
    <name evidence="2" type="ORF">ACFQND_06040</name>
</gene>
<feature type="chain" id="PRO_5047147139" evidence="1">
    <location>
        <begin position="20"/>
        <end position="99"/>
    </location>
</feature>
<feature type="signal peptide" evidence="1">
    <location>
        <begin position="1"/>
        <end position="19"/>
    </location>
</feature>
<dbReference type="RefSeq" id="WP_371435754.1">
    <property type="nucleotide sequence ID" value="NZ_JBHSRS010000013.1"/>
</dbReference>
<comment type="caution">
    <text evidence="2">The sequence shown here is derived from an EMBL/GenBank/DDBJ whole genome shotgun (WGS) entry which is preliminary data.</text>
</comment>
<protein>
    <submittedName>
        <fullName evidence="2">Uncharacterized protein</fullName>
    </submittedName>
</protein>
<reference evidence="3" key="1">
    <citation type="journal article" date="2019" name="Int. J. Syst. Evol. Microbiol.">
        <title>The Global Catalogue of Microorganisms (GCM) 10K type strain sequencing project: providing services to taxonomists for standard genome sequencing and annotation.</title>
        <authorList>
            <consortium name="The Broad Institute Genomics Platform"/>
            <consortium name="The Broad Institute Genome Sequencing Center for Infectious Disease"/>
            <person name="Wu L."/>
            <person name="Ma J."/>
        </authorList>
    </citation>
    <scope>NUCLEOTIDE SEQUENCE [LARGE SCALE GENOMIC DNA]</scope>
    <source>
        <strain evidence="3">CCUG 39402</strain>
    </source>
</reference>
<evidence type="ECO:0000313" key="3">
    <source>
        <dbReference type="Proteomes" id="UP001596270"/>
    </source>
</evidence>
<keyword evidence="3" id="KW-1185">Reference proteome</keyword>